<dbReference type="Proteomes" id="UP000758652">
    <property type="component" value="Unassembled WGS sequence"/>
</dbReference>
<dbReference type="Gene3D" id="1.10.10.10">
    <property type="entry name" value="Winged helix-like DNA-binding domain superfamily/Winged helix DNA-binding domain"/>
    <property type="match status" value="1"/>
</dbReference>
<dbReference type="InterPro" id="IPR036388">
    <property type="entry name" value="WH-like_DNA-bd_sf"/>
</dbReference>
<evidence type="ECO:0000259" key="1">
    <source>
        <dbReference type="Pfam" id="PF03551"/>
    </source>
</evidence>
<dbReference type="InterPro" id="IPR005149">
    <property type="entry name" value="Tscrpt_reg_PadR_N"/>
</dbReference>
<feature type="domain" description="Transcription regulator PadR N-terminal" evidence="1">
    <location>
        <begin position="26"/>
        <end position="100"/>
    </location>
</feature>
<dbReference type="PANTHER" id="PTHR33169">
    <property type="entry name" value="PADR-FAMILY TRANSCRIPTIONAL REGULATOR"/>
    <property type="match status" value="1"/>
</dbReference>
<protein>
    <submittedName>
        <fullName evidence="2">Helix-turn-helix transcriptional regulator</fullName>
    </submittedName>
</protein>
<dbReference type="Pfam" id="PF03551">
    <property type="entry name" value="PadR"/>
    <property type="match status" value="1"/>
</dbReference>
<dbReference type="SUPFAM" id="SSF46785">
    <property type="entry name" value="Winged helix' DNA-binding domain"/>
    <property type="match status" value="1"/>
</dbReference>
<evidence type="ECO:0000313" key="2">
    <source>
        <dbReference type="EMBL" id="MBE5062747.1"/>
    </source>
</evidence>
<dbReference type="RefSeq" id="WP_226394516.1">
    <property type="nucleotide sequence ID" value="NZ_JADCKL010000003.1"/>
</dbReference>
<reference evidence="2 3" key="1">
    <citation type="submission" date="2020-10" db="EMBL/GenBank/DDBJ databases">
        <title>ChiBAC.</title>
        <authorList>
            <person name="Zenner C."/>
            <person name="Hitch T.C.A."/>
            <person name="Clavel T."/>
        </authorList>
    </citation>
    <scope>NUCLEOTIDE SEQUENCE [LARGE SCALE GENOMIC DNA]</scope>
    <source>
        <strain evidence="2 3">DSM 108991</strain>
    </source>
</reference>
<accession>A0ABR9RJG9</accession>
<name>A0ABR9RJG9_9FIRM</name>
<keyword evidence="3" id="KW-1185">Reference proteome</keyword>
<sequence>MILAMFARKIMDYKDRFKKGSVEMLLLKVLSEEDCYGYQITQIIKEISHGNIIVREPSMYPILYRLQERNLISSYKQNGNGRMERVYYHIETEGRKELEKLISSYTQVHEGITAILNYKCLEDGLTYAK</sequence>
<organism evidence="2 3">
    <name type="scientific">Claveliimonas monacensis</name>
    <dbReference type="NCBI Taxonomy" id="2779351"/>
    <lineage>
        <taxon>Bacteria</taxon>
        <taxon>Bacillati</taxon>
        <taxon>Bacillota</taxon>
        <taxon>Clostridia</taxon>
        <taxon>Lachnospirales</taxon>
        <taxon>Lachnospiraceae</taxon>
        <taxon>Claveliimonas</taxon>
    </lineage>
</organism>
<dbReference type="InterPro" id="IPR052509">
    <property type="entry name" value="Metal_resp_DNA-bind_regulator"/>
</dbReference>
<dbReference type="EMBL" id="JADCKL010000003">
    <property type="protein sequence ID" value="MBE5062747.1"/>
    <property type="molecule type" value="Genomic_DNA"/>
</dbReference>
<dbReference type="PANTHER" id="PTHR33169:SF25">
    <property type="entry name" value="DNA-BINDING PROTEIN YIZB-RELATED"/>
    <property type="match status" value="1"/>
</dbReference>
<proteinExistence type="predicted"/>
<dbReference type="InterPro" id="IPR036390">
    <property type="entry name" value="WH_DNA-bd_sf"/>
</dbReference>
<comment type="caution">
    <text evidence="2">The sequence shown here is derived from an EMBL/GenBank/DDBJ whole genome shotgun (WGS) entry which is preliminary data.</text>
</comment>
<evidence type="ECO:0000313" key="3">
    <source>
        <dbReference type="Proteomes" id="UP000758652"/>
    </source>
</evidence>
<gene>
    <name evidence="2" type="ORF">INF30_05675</name>
</gene>